<dbReference type="SMART" id="SM00028">
    <property type="entry name" value="TPR"/>
    <property type="match status" value="2"/>
</dbReference>
<accession>A0A563VU40</accession>
<dbReference type="AlphaFoldDB" id="A0A563VU40"/>
<dbReference type="InterPro" id="IPR011990">
    <property type="entry name" value="TPR-like_helical_dom_sf"/>
</dbReference>
<dbReference type="SUPFAM" id="SSF48452">
    <property type="entry name" value="TPR-like"/>
    <property type="match status" value="1"/>
</dbReference>
<dbReference type="Proteomes" id="UP000320055">
    <property type="component" value="Unassembled WGS sequence"/>
</dbReference>
<dbReference type="Gene3D" id="1.25.40.10">
    <property type="entry name" value="Tetratricopeptide repeat domain"/>
    <property type="match status" value="1"/>
</dbReference>
<dbReference type="OrthoDB" id="478269at2"/>
<protein>
    <submittedName>
        <fullName evidence="1">Uncharacterized protein</fullName>
    </submittedName>
</protein>
<dbReference type="RefSeq" id="WP_144873759.1">
    <property type="nucleotide sequence ID" value="NZ_LR214039.1"/>
</dbReference>
<evidence type="ECO:0000313" key="2">
    <source>
        <dbReference type="Proteomes" id="UP000320055"/>
    </source>
</evidence>
<sequence length="110" mass="12873">MNDYPLDISHKIGTCNFEARYLNNLSYAYNSLEESRRAINYLQQSLEIQQEIGDKRGESDSWFNLGNSRKNLQQKSEAKTAYENARKLYQAMKLDQKVEKCDEAIQNLEN</sequence>
<organism evidence="1 2">
    <name type="scientific">Hyella patelloides LEGE 07179</name>
    <dbReference type="NCBI Taxonomy" id="945734"/>
    <lineage>
        <taxon>Bacteria</taxon>
        <taxon>Bacillati</taxon>
        <taxon>Cyanobacteriota</taxon>
        <taxon>Cyanophyceae</taxon>
        <taxon>Pleurocapsales</taxon>
        <taxon>Hyellaceae</taxon>
        <taxon>Hyella</taxon>
    </lineage>
</organism>
<dbReference type="InterPro" id="IPR019734">
    <property type="entry name" value="TPR_rpt"/>
</dbReference>
<gene>
    <name evidence="1" type="ORF">H1P_2970012</name>
</gene>
<dbReference type="Pfam" id="PF13424">
    <property type="entry name" value="TPR_12"/>
    <property type="match status" value="1"/>
</dbReference>
<name>A0A563VU40_9CYAN</name>
<keyword evidence="2" id="KW-1185">Reference proteome</keyword>
<proteinExistence type="predicted"/>
<dbReference type="EMBL" id="CAACVJ010000220">
    <property type="protein sequence ID" value="VEP14915.1"/>
    <property type="molecule type" value="Genomic_DNA"/>
</dbReference>
<reference evidence="1 2" key="1">
    <citation type="submission" date="2019-01" db="EMBL/GenBank/DDBJ databases">
        <authorList>
            <person name="Brito A."/>
        </authorList>
    </citation>
    <scope>NUCLEOTIDE SEQUENCE [LARGE SCALE GENOMIC DNA]</scope>
    <source>
        <strain evidence="1">1</strain>
    </source>
</reference>
<evidence type="ECO:0000313" key="1">
    <source>
        <dbReference type="EMBL" id="VEP14915.1"/>
    </source>
</evidence>